<dbReference type="PROSITE" id="PS51855">
    <property type="entry name" value="MGS"/>
    <property type="match status" value="1"/>
</dbReference>
<keyword evidence="2" id="KW-0547">Nucleotide-binding</keyword>
<dbReference type="PANTHER" id="PTHR11405">
    <property type="entry name" value="CARBAMOYLTRANSFERASE FAMILY MEMBER"/>
    <property type="match status" value="1"/>
</dbReference>
<organism evidence="5 6">
    <name type="scientific">Megaselia scalaris</name>
    <name type="common">Humpbacked fly</name>
    <name type="synonym">Phora scalaris</name>
    <dbReference type="NCBI Taxonomy" id="36166"/>
    <lineage>
        <taxon>Eukaryota</taxon>
        <taxon>Metazoa</taxon>
        <taxon>Ecdysozoa</taxon>
        <taxon>Arthropoda</taxon>
        <taxon>Hexapoda</taxon>
        <taxon>Insecta</taxon>
        <taxon>Pterygota</taxon>
        <taxon>Neoptera</taxon>
        <taxon>Endopterygota</taxon>
        <taxon>Diptera</taxon>
        <taxon>Brachycera</taxon>
        <taxon>Muscomorpha</taxon>
        <taxon>Platypezoidea</taxon>
        <taxon>Phoridae</taxon>
        <taxon>Megaseliini</taxon>
        <taxon>Megaselia</taxon>
    </lineage>
</organism>
<dbReference type="GO" id="GO:0005829">
    <property type="term" value="C:cytosol"/>
    <property type="evidence" value="ECO:0007669"/>
    <property type="project" value="TreeGrafter"/>
</dbReference>
<dbReference type="GO" id="GO:0004151">
    <property type="term" value="F:dihydroorotase activity"/>
    <property type="evidence" value="ECO:0007669"/>
    <property type="project" value="TreeGrafter"/>
</dbReference>
<dbReference type="Pfam" id="PF02142">
    <property type="entry name" value="MGS"/>
    <property type="match status" value="1"/>
</dbReference>
<dbReference type="GO" id="GO:0004088">
    <property type="term" value="F:carbamoyl-phosphate synthase (glutamine-hydrolyzing) activity"/>
    <property type="evidence" value="ECO:0007669"/>
    <property type="project" value="TreeGrafter"/>
</dbReference>
<dbReference type="SUPFAM" id="SSF52335">
    <property type="entry name" value="Methylglyoxal synthase-like"/>
    <property type="match status" value="1"/>
</dbReference>
<dbReference type="GO" id="GO:0004070">
    <property type="term" value="F:aspartate carbamoyltransferase activity"/>
    <property type="evidence" value="ECO:0007669"/>
    <property type="project" value="TreeGrafter"/>
</dbReference>
<keyword evidence="3" id="KW-0067">ATP-binding</keyword>
<keyword evidence="6" id="KW-1185">Reference proteome</keyword>
<dbReference type="Gene3D" id="3.40.50.1380">
    <property type="entry name" value="Methylglyoxal synthase-like domain"/>
    <property type="match status" value="1"/>
</dbReference>
<evidence type="ECO:0000259" key="4">
    <source>
        <dbReference type="PROSITE" id="PS51855"/>
    </source>
</evidence>
<dbReference type="EMBL" id="CAQQ02134594">
    <property type="status" value="NOT_ANNOTATED_CDS"/>
    <property type="molecule type" value="Genomic_DNA"/>
</dbReference>
<evidence type="ECO:0000313" key="5">
    <source>
        <dbReference type="EnsemblMetazoa" id="MESCA009702-PA"/>
    </source>
</evidence>
<dbReference type="GO" id="GO:0006541">
    <property type="term" value="P:glutamine metabolic process"/>
    <property type="evidence" value="ECO:0007669"/>
    <property type="project" value="TreeGrafter"/>
</dbReference>
<evidence type="ECO:0000256" key="1">
    <source>
        <dbReference type="ARBA" id="ARBA00022598"/>
    </source>
</evidence>
<dbReference type="AlphaFoldDB" id="T1H0M1"/>
<reference evidence="6" key="1">
    <citation type="submission" date="2013-02" db="EMBL/GenBank/DDBJ databases">
        <authorList>
            <person name="Hughes D."/>
        </authorList>
    </citation>
    <scope>NUCLEOTIDE SEQUENCE</scope>
    <source>
        <strain>Durham</strain>
        <strain evidence="6">NC isolate 2 -- Noor lab</strain>
    </source>
</reference>
<dbReference type="GO" id="GO:0006228">
    <property type="term" value="P:UTP biosynthetic process"/>
    <property type="evidence" value="ECO:0007669"/>
    <property type="project" value="TreeGrafter"/>
</dbReference>
<dbReference type="InterPro" id="IPR036914">
    <property type="entry name" value="MGS-like_dom_sf"/>
</dbReference>
<dbReference type="GO" id="GO:0006207">
    <property type="term" value="P:'de novo' pyrimidine nucleobase biosynthetic process"/>
    <property type="evidence" value="ECO:0007669"/>
    <property type="project" value="TreeGrafter"/>
</dbReference>
<dbReference type="EnsemblMetazoa" id="MESCA009702-RA">
    <property type="protein sequence ID" value="MESCA009702-PA"/>
    <property type="gene ID" value="MESCA009702"/>
</dbReference>
<dbReference type="InterPro" id="IPR011607">
    <property type="entry name" value="MGS-like_dom"/>
</dbReference>
<dbReference type="HOGENOM" id="CLU_2628952_0_0_1"/>
<dbReference type="PANTHER" id="PTHR11405:SF5">
    <property type="entry name" value="CAD PROTEIN"/>
    <property type="match status" value="1"/>
</dbReference>
<name>T1H0M1_MEGSC</name>
<protein>
    <recommendedName>
        <fullName evidence="4">MGS-like domain-containing protein</fullName>
    </recommendedName>
</protein>
<proteinExistence type="predicted"/>
<reference evidence="5" key="2">
    <citation type="submission" date="2015-06" db="UniProtKB">
        <authorList>
            <consortium name="EnsemblMetazoa"/>
        </authorList>
    </citation>
    <scope>IDENTIFICATION</scope>
</reference>
<dbReference type="GO" id="GO:0005524">
    <property type="term" value="F:ATP binding"/>
    <property type="evidence" value="ECO:0007669"/>
    <property type="project" value="UniProtKB-KW"/>
</dbReference>
<evidence type="ECO:0000313" key="6">
    <source>
        <dbReference type="Proteomes" id="UP000015102"/>
    </source>
</evidence>
<keyword evidence="1" id="KW-0436">Ligase</keyword>
<evidence type="ECO:0000256" key="2">
    <source>
        <dbReference type="ARBA" id="ARBA00022741"/>
    </source>
</evidence>
<dbReference type="Proteomes" id="UP000015102">
    <property type="component" value="Unassembled WGS sequence"/>
</dbReference>
<evidence type="ECO:0000256" key="3">
    <source>
        <dbReference type="ARBA" id="ARBA00022840"/>
    </source>
</evidence>
<accession>T1H0M1</accession>
<feature type="domain" description="MGS-like" evidence="4">
    <location>
        <begin position="27"/>
        <end position="78"/>
    </location>
</feature>
<dbReference type="STRING" id="36166.T1H0M1"/>
<dbReference type="GO" id="GO:0019240">
    <property type="term" value="P:citrulline biosynthetic process"/>
    <property type="evidence" value="ECO:0007669"/>
    <property type="project" value="TreeGrafter"/>
</dbReference>
<sequence>MASTGEVACFGENRYEAYLKAMISTGFQIPKKGILLSIGSFKHKVELLPSIRDLAKMGFKLYASMGTGDFYTEHGVDV</sequence>